<feature type="transmembrane region" description="Helical" evidence="8">
    <location>
        <begin position="285"/>
        <end position="305"/>
    </location>
</feature>
<reference evidence="9" key="1">
    <citation type="journal article" date="2021" name="PeerJ">
        <title>Extensive microbial diversity within the chicken gut microbiome revealed by metagenomics and culture.</title>
        <authorList>
            <person name="Gilroy R."/>
            <person name="Ravi A."/>
            <person name="Getino M."/>
            <person name="Pursley I."/>
            <person name="Horton D.L."/>
            <person name="Alikhan N.F."/>
            <person name="Baker D."/>
            <person name="Gharbi K."/>
            <person name="Hall N."/>
            <person name="Watson M."/>
            <person name="Adriaenssens E.M."/>
            <person name="Foster-Nyarko E."/>
            <person name="Jarju S."/>
            <person name="Secka A."/>
            <person name="Antonio M."/>
            <person name="Oren A."/>
            <person name="Chaudhuri R.R."/>
            <person name="La Ragione R."/>
            <person name="Hildebrand F."/>
            <person name="Pallen M.J."/>
        </authorList>
    </citation>
    <scope>NUCLEOTIDE SEQUENCE</scope>
    <source>
        <strain evidence="9">ChiGjej4B4-12881</strain>
    </source>
</reference>
<dbReference type="EMBL" id="DXEU01000135">
    <property type="protein sequence ID" value="HIX52640.1"/>
    <property type="molecule type" value="Genomic_DNA"/>
</dbReference>
<comment type="caution">
    <text evidence="9">The sequence shown here is derived from an EMBL/GenBank/DDBJ whole genome shotgun (WGS) entry which is preliminary data.</text>
</comment>
<comment type="subcellular location">
    <subcellularLocation>
        <location evidence="1">Cell membrane</location>
        <topology evidence="1">Multi-pass membrane protein</topology>
    </subcellularLocation>
</comment>
<dbReference type="InterPro" id="IPR002549">
    <property type="entry name" value="AI-2E-like"/>
</dbReference>
<evidence type="ECO:0000256" key="7">
    <source>
        <dbReference type="ARBA" id="ARBA00023136"/>
    </source>
</evidence>
<keyword evidence="5 8" id="KW-0812">Transmembrane</keyword>
<feature type="transmembrane region" description="Helical" evidence="8">
    <location>
        <begin position="9"/>
        <end position="31"/>
    </location>
</feature>
<dbReference type="PANTHER" id="PTHR21716">
    <property type="entry name" value="TRANSMEMBRANE PROTEIN"/>
    <property type="match status" value="1"/>
</dbReference>
<feature type="transmembrane region" description="Helical" evidence="8">
    <location>
        <begin position="312"/>
        <end position="333"/>
    </location>
</feature>
<reference evidence="9" key="2">
    <citation type="submission" date="2021-04" db="EMBL/GenBank/DDBJ databases">
        <authorList>
            <person name="Gilroy R."/>
        </authorList>
    </citation>
    <scope>NUCLEOTIDE SEQUENCE</scope>
    <source>
        <strain evidence="9">ChiGjej4B4-12881</strain>
    </source>
</reference>
<dbReference type="Pfam" id="PF01594">
    <property type="entry name" value="AI-2E_transport"/>
    <property type="match status" value="1"/>
</dbReference>
<dbReference type="AlphaFoldDB" id="A0A9D1W4T2"/>
<evidence type="ECO:0000256" key="5">
    <source>
        <dbReference type="ARBA" id="ARBA00022692"/>
    </source>
</evidence>
<accession>A0A9D1W4T2</accession>
<keyword evidence="3" id="KW-0813">Transport</keyword>
<dbReference type="GO" id="GO:0005886">
    <property type="term" value="C:plasma membrane"/>
    <property type="evidence" value="ECO:0007669"/>
    <property type="project" value="UniProtKB-SubCell"/>
</dbReference>
<feature type="transmembrane region" description="Helical" evidence="8">
    <location>
        <begin position="37"/>
        <end position="60"/>
    </location>
</feature>
<dbReference type="Proteomes" id="UP000886780">
    <property type="component" value="Unassembled WGS sequence"/>
</dbReference>
<evidence type="ECO:0000256" key="1">
    <source>
        <dbReference type="ARBA" id="ARBA00004651"/>
    </source>
</evidence>
<feature type="transmembrane region" description="Helical" evidence="8">
    <location>
        <begin position="203"/>
        <end position="220"/>
    </location>
</feature>
<keyword evidence="6 8" id="KW-1133">Transmembrane helix</keyword>
<keyword evidence="7 8" id="KW-0472">Membrane</keyword>
<evidence type="ECO:0000313" key="9">
    <source>
        <dbReference type="EMBL" id="HIX52640.1"/>
    </source>
</evidence>
<protein>
    <submittedName>
        <fullName evidence="9">AI-2E family transporter</fullName>
    </submittedName>
</protein>
<feature type="transmembrane region" description="Helical" evidence="8">
    <location>
        <begin position="254"/>
        <end position="279"/>
    </location>
</feature>
<proteinExistence type="inferred from homology"/>
<gene>
    <name evidence="9" type="ORF">IAA28_07535</name>
</gene>
<evidence type="ECO:0000256" key="4">
    <source>
        <dbReference type="ARBA" id="ARBA00022475"/>
    </source>
</evidence>
<dbReference type="GO" id="GO:0055085">
    <property type="term" value="P:transmembrane transport"/>
    <property type="evidence" value="ECO:0007669"/>
    <property type="project" value="TreeGrafter"/>
</dbReference>
<keyword evidence="4" id="KW-1003">Cell membrane</keyword>
<name>A0A9D1W4T2_9FIRM</name>
<evidence type="ECO:0000313" key="10">
    <source>
        <dbReference type="Proteomes" id="UP000886780"/>
    </source>
</evidence>
<sequence>MRNRKFSNYLYWGITAFLVISACILLVFVMIHMDRVGAGMGFLAEILMPVIYGAVLAYLLTPIYNRVSRGTEHILKRHIKSEKRARMAGKGAATAVSLAVLFAVVSGLLAIMIPQLVTSIRGIINSLPSNLYNLEMWLLSFLDDNPQLAADATEILNHTGLQLQTWVNQNIVPNLATWNENILPNLWDVVSTVSNSVMDLMTVLKNVFIGVIVTAYMLNIKDSFCTHGKKAVYGIFPLEWANRIIAEARYIHRVFGGFIIGKLLDSLIIGIICFCGMSLMKLPYVMLVSVIVGVTNVIPFFGPFIGAIPSAFFILLVSPVQCLYFVGFVFLLQQFDGNILGPKILGDSTGISSFGVLFSILLFGGLFGFVGMVIGVPTFAVLYNLAKEVIEHFLRKKELSCNTGDYDGLDYIENDQKTYIRKQED</sequence>
<evidence type="ECO:0000256" key="3">
    <source>
        <dbReference type="ARBA" id="ARBA00022448"/>
    </source>
</evidence>
<feature type="transmembrane region" description="Helical" evidence="8">
    <location>
        <begin position="353"/>
        <end position="386"/>
    </location>
</feature>
<evidence type="ECO:0000256" key="6">
    <source>
        <dbReference type="ARBA" id="ARBA00022989"/>
    </source>
</evidence>
<dbReference type="PANTHER" id="PTHR21716:SF53">
    <property type="entry name" value="PERMEASE PERM-RELATED"/>
    <property type="match status" value="1"/>
</dbReference>
<evidence type="ECO:0000256" key="8">
    <source>
        <dbReference type="SAM" id="Phobius"/>
    </source>
</evidence>
<dbReference type="PROSITE" id="PS51257">
    <property type="entry name" value="PROKAR_LIPOPROTEIN"/>
    <property type="match status" value="1"/>
</dbReference>
<evidence type="ECO:0000256" key="2">
    <source>
        <dbReference type="ARBA" id="ARBA00009773"/>
    </source>
</evidence>
<feature type="transmembrane region" description="Helical" evidence="8">
    <location>
        <begin position="92"/>
        <end position="113"/>
    </location>
</feature>
<organism evidence="9 10">
    <name type="scientific">Candidatus Lachnoclostridium stercoripullorum</name>
    <dbReference type="NCBI Taxonomy" id="2838635"/>
    <lineage>
        <taxon>Bacteria</taxon>
        <taxon>Bacillati</taxon>
        <taxon>Bacillota</taxon>
        <taxon>Clostridia</taxon>
        <taxon>Lachnospirales</taxon>
        <taxon>Lachnospiraceae</taxon>
    </lineage>
</organism>
<comment type="similarity">
    <text evidence="2">Belongs to the autoinducer-2 exporter (AI-2E) (TC 2.A.86) family.</text>
</comment>